<gene>
    <name evidence="1" type="ORF">CVT25_005517</name>
</gene>
<evidence type="ECO:0000313" key="1">
    <source>
        <dbReference type="EMBL" id="PPQ86275.1"/>
    </source>
</evidence>
<dbReference type="AlphaFoldDB" id="A0A409X6B0"/>
<evidence type="ECO:0000313" key="2">
    <source>
        <dbReference type="Proteomes" id="UP000283269"/>
    </source>
</evidence>
<keyword evidence="2" id="KW-1185">Reference proteome</keyword>
<comment type="caution">
    <text evidence="1">The sequence shown here is derived from an EMBL/GenBank/DDBJ whole genome shotgun (WGS) entry which is preliminary data.</text>
</comment>
<accession>A0A409X6B0</accession>
<protein>
    <submittedName>
        <fullName evidence="1">Uncharacterized protein</fullName>
    </submittedName>
</protein>
<organism evidence="1 2">
    <name type="scientific">Psilocybe cyanescens</name>
    <dbReference type="NCBI Taxonomy" id="93625"/>
    <lineage>
        <taxon>Eukaryota</taxon>
        <taxon>Fungi</taxon>
        <taxon>Dikarya</taxon>
        <taxon>Basidiomycota</taxon>
        <taxon>Agaricomycotina</taxon>
        <taxon>Agaricomycetes</taxon>
        <taxon>Agaricomycetidae</taxon>
        <taxon>Agaricales</taxon>
        <taxon>Agaricineae</taxon>
        <taxon>Strophariaceae</taxon>
        <taxon>Psilocybe</taxon>
    </lineage>
</organism>
<reference evidence="1 2" key="1">
    <citation type="journal article" date="2018" name="Evol. Lett.">
        <title>Horizontal gene cluster transfer increased hallucinogenic mushroom diversity.</title>
        <authorList>
            <person name="Reynolds H.T."/>
            <person name="Vijayakumar V."/>
            <person name="Gluck-Thaler E."/>
            <person name="Korotkin H.B."/>
            <person name="Matheny P.B."/>
            <person name="Slot J.C."/>
        </authorList>
    </citation>
    <scope>NUCLEOTIDE SEQUENCE [LARGE SCALE GENOMIC DNA]</scope>
    <source>
        <strain evidence="1 2">2631</strain>
    </source>
</reference>
<sequence>MYYTNRSFHNFVYASEKGAFVDVEFHPMRWYRFNTGEAFYAYFWAIQMLPLLLDKSGYSEELIAYARKTRIRRDNDYLNFRDPNNVEKCRKSAQAAVKAYLRRVEDGRT</sequence>
<dbReference type="InParanoid" id="A0A409X6B0"/>
<dbReference type="EMBL" id="NHYD01002526">
    <property type="protein sequence ID" value="PPQ86275.1"/>
    <property type="molecule type" value="Genomic_DNA"/>
</dbReference>
<name>A0A409X6B0_PSICY</name>
<proteinExistence type="predicted"/>
<dbReference type="Proteomes" id="UP000283269">
    <property type="component" value="Unassembled WGS sequence"/>
</dbReference>